<keyword evidence="3" id="KW-1185">Reference proteome</keyword>
<proteinExistence type="predicted"/>
<protein>
    <submittedName>
        <fullName evidence="2">Transposase</fullName>
    </submittedName>
</protein>
<organism evidence="2 3">
    <name type="scientific">Aneurinibacillus danicus</name>
    <dbReference type="NCBI Taxonomy" id="267746"/>
    <lineage>
        <taxon>Bacteria</taxon>
        <taxon>Bacillati</taxon>
        <taxon>Bacillota</taxon>
        <taxon>Bacilli</taxon>
        <taxon>Bacillales</taxon>
        <taxon>Paenibacillaceae</taxon>
        <taxon>Aneurinibacillus group</taxon>
        <taxon>Aneurinibacillus</taxon>
    </lineage>
</organism>
<dbReference type="InterPro" id="IPR052026">
    <property type="entry name" value="ExeA_AAA_ATPase_DNA-bind"/>
</dbReference>
<dbReference type="AlphaFoldDB" id="A0A511V4Y8"/>
<dbReference type="Pfam" id="PF13401">
    <property type="entry name" value="AAA_22"/>
    <property type="match status" value="1"/>
</dbReference>
<dbReference type="InterPro" id="IPR010982">
    <property type="entry name" value="Lambda_DNA-bd_dom_sf"/>
</dbReference>
<evidence type="ECO:0000313" key="2">
    <source>
        <dbReference type="EMBL" id="GEN33829.1"/>
    </source>
</evidence>
<accession>A0A511V4Y8</accession>
<feature type="domain" description="ORC1/DEAH AAA+ ATPase" evidence="1">
    <location>
        <begin position="124"/>
        <end position="240"/>
    </location>
</feature>
<dbReference type="Gene3D" id="3.40.50.300">
    <property type="entry name" value="P-loop containing nucleotide triphosphate hydrolases"/>
    <property type="match status" value="1"/>
</dbReference>
<dbReference type="GO" id="GO:0016887">
    <property type="term" value="F:ATP hydrolysis activity"/>
    <property type="evidence" value="ECO:0007669"/>
    <property type="project" value="InterPro"/>
</dbReference>
<evidence type="ECO:0000259" key="1">
    <source>
        <dbReference type="Pfam" id="PF13401"/>
    </source>
</evidence>
<evidence type="ECO:0000313" key="3">
    <source>
        <dbReference type="Proteomes" id="UP000321157"/>
    </source>
</evidence>
<dbReference type="Gene3D" id="1.10.260.40">
    <property type="entry name" value="lambda repressor-like DNA-binding domains"/>
    <property type="match status" value="1"/>
</dbReference>
<dbReference type="InterPro" id="IPR027417">
    <property type="entry name" value="P-loop_NTPase"/>
</dbReference>
<dbReference type="RefSeq" id="WP_146809144.1">
    <property type="nucleotide sequence ID" value="NZ_BJXX01000056.1"/>
</dbReference>
<dbReference type="GO" id="GO:0003677">
    <property type="term" value="F:DNA binding"/>
    <property type="evidence" value="ECO:0007669"/>
    <property type="project" value="InterPro"/>
</dbReference>
<comment type="caution">
    <text evidence="2">The sequence shown here is derived from an EMBL/GenBank/DDBJ whole genome shotgun (WGS) entry which is preliminary data.</text>
</comment>
<dbReference type="EMBL" id="BJXX01000056">
    <property type="protein sequence ID" value="GEN33829.1"/>
    <property type="molecule type" value="Genomic_DNA"/>
</dbReference>
<reference evidence="2 3" key="1">
    <citation type="submission" date="2019-07" db="EMBL/GenBank/DDBJ databases">
        <title>Whole genome shotgun sequence of Aneurinibacillus danicus NBRC 102444.</title>
        <authorList>
            <person name="Hosoyama A."/>
            <person name="Uohara A."/>
            <person name="Ohji S."/>
            <person name="Ichikawa N."/>
        </authorList>
    </citation>
    <scope>NUCLEOTIDE SEQUENCE [LARGE SCALE GENOMIC DNA]</scope>
    <source>
        <strain evidence="2 3">NBRC 102444</strain>
    </source>
</reference>
<dbReference type="SUPFAM" id="SSF52540">
    <property type="entry name" value="P-loop containing nucleoside triphosphate hydrolases"/>
    <property type="match status" value="1"/>
</dbReference>
<dbReference type="Proteomes" id="UP000321157">
    <property type="component" value="Unassembled WGS sequence"/>
</dbReference>
<gene>
    <name evidence="2" type="ORF">ADA01nite_12890</name>
</gene>
<name>A0A511V4Y8_9BACL</name>
<sequence>MAVAHLVQRDEGEAISMEGWSKERTLLAKLVQEEGAKITDVARELGKSRSTISLYVNGKYPESEELRETVRNYLRSIGTWEDEQDEAGQAPAVDYITSADELPFIETNDVKRMRYVLKKAATKHKFGIVAGDPGLGKTETLKKYLLTNPGSAIYIRCKSTHTVKSLLQELADALGLPDTGSANQLTRRIVKQLKRTPYFLIFDEADLLKSADKYEALRDIYDEAGNIGVALVGNLALAEMFLDFADMRPELKRLADRAPFHQRLQGPSREEVEQLLERVNLTSAARKVMIQIALNPRKGGLRNCVEILDVLLDMTKGEPITEEMVLHIGQINLTANA</sequence>
<dbReference type="PANTHER" id="PTHR35894">
    <property type="entry name" value="GENERAL SECRETION PATHWAY PROTEIN A-RELATED"/>
    <property type="match status" value="1"/>
</dbReference>
<dbReference type="OrthoDB" id="9815896at2"/>
<dbReference type="InterPro" id="IPR049945">
    <property type="entry name" value="AAA_22"/>
</dbReference>
<dbReference type="SUPFAM" id="SSF47413">
    <property type="entry name" value="lambda repressor-like DNA-binding domains"/>
    <property type="match status" value="1"/>
</dbReference>
<dbReference type="PANTHER" id="PTHR35894:SF5">
    <property type="entry name" value="MU-LIKE PROPHAGE FLUMU DNA TRANSPOSITION PROTEIN B"/>
    <property type="match status" value="1"/>
</dbReference>